<dbReference type="PROSITE" id="PS50042">
    <property type="entry name" value="CNMP_BINDING_3"/>
    <property type="match status" value="1"/>
</dbReference>
<dbReference type="Proteomes" id="UP000503011">
    <property type="component" value="Chromosome"/>
</dbReference>
<dbReference type="InterPro" id="IPR014710">
    <property type="entry name" value="RmlC-like_jellyroll"/>
</dbReference>
<reference evidence="2 3" key="1">
    <citation type="submission" date="2020-03" db="EMBL/GenBank/DDBJ databases">
        <title>Whole genome shotgun sequence of Phytohabitans suffuscus NBRC 105367.</title>
        <authorList>
            <person name="Komaki H."/>
            <person name="Tamura T."/>
        </authorList>
    </citation>
    <scope>NUCLEOTIDE SEQUENCE [LARGE SCALE GENOMIC DNA]</scope>
    <source>
        <strain evidence="2 3">NBRC 105367</strain>
    </source>
</reference>
<organism evidence="2 3">
    <name type="scientific">Phytohabitans suffuscus</name>
    <dbReference type="NCBI Taxonomy" id="624315"/>
    <lineage>
        <taxon>Bacteria</taxon>
        <taxon>Bacillati</taxon>
        <taxon>Actinomycetota</taxon>
        <taxon>Actinomycetes</taxon>
        <taxon>Micromonosporales</taxon>
        <taxon>Micromonosporaceae</taxon>
    </lineage>
</organism>
<evidence type="ECO:0000313" key="2">
    <source>
        <dbReference type="EMBL" id="BCB91845.1"/>
    </source>
</evidence>
<dbReference type="EMBL" id="AP022871">
    <property type="protein sequence ID" value="BCB91845.1"/>
    <property type="molecule type" value="Genomic_DNA"/>
</dbReference>
<proteinExistence type="predicted"/>
<dbReference type="InterPro" id="IPR000595">
    <property type="entry name" value="cNMP-bd_dom"/>
</dbReference>
<dbReference type="KEGG" id="psuu:Psuf_091580"/>
<dbReference type="Gene3D" id="2.60.120.10">
    <property type="entry name" value="Jelly Rolls"/>
    <property type="match status" value="1"/>
</dbReference>
<protein>
    <recommendedName>
        <fullName evidence="1">Cyclic nucleotide-binding domain-containing protein</fullName>
    </recommendedName>
</protein>
<reference evidence="2 3" key="2">
    <citation type="submission" date="2020-03" db="EMBL/GenBank/DDBJ databases">
        <authorList>
            <person name="Ichikawa N."/>
            <person name="Kimura A."/>
            <person name="Kitahashi Y."/>
            <person name="Uohara A."/>
        </authorList>
    </citation>
    <scope>NUCLEOTIDE SEQUENCE [LARGE SCALE GENOMIC DNA]</scope>
    <source>
        <strain evidence="2 3">NBRC 105367</strain>
    </source>
</reference>
<sequence>MTGTRTLLAEHPFLDGMAPSSLDRLTAYAHPVYRNRGHRLFSAGRPAVRFWLLRSGRVALDLPAPGRGDVVIETIDAGAVLGWSWLFPPRQWQFGAVAVDPVRAIEFSAAGVRHLMADDPVLGYELTRRFMAVLLDRLQATRTRLLDLYGYPEYPPGEPVPAPAPPLRGQ</sequence>
<feature type="domain" description="Cyclic nucleotide-binding" evidence="1">
    <location>
        <begin position="13"/>
        <end position="82"/>
    </location>
</feature>
<dbReference type="RefSeq" id="WP_173165292.1">
    <property type="nucleotide sequence ID" value="NZ_AP022871.1"/>
</dbReference>
<accession>A0A6F8Z086</accession>
<evidence type="ECO:0000313" key="3">
    <source>
        <dbReference type="Proteomes" id="UP000503011"/>
    </source>
</evidence>
<keyword evidence="3" id="KW-1185">Reference proteome</keyword>
<dbReference type="InterPro" id="IPR018490">
    <property type="entry name" value="cNMP-bd_dom_sf"/>
</dbReference>
<name>A0A6F8Z086_9ACTN</name>
<gene>
    <name evidence="2" type="ORF">Psuf_091580</name>
</gene>
<evidence type="ECO:0000259" key="1">
    <source>
        <dbReference type="PROSITE" id="PS50042"/>
    </source>
</evidence>
<dbReference type="SUPFAM" id="SSF51206">
    <property type="entry name" value="cAMP-binding domain-like"/>
    <property type="match status" value="1"/>
</dbReference>
<dbReference type="AlphaFoldDB" id="A0A6F8Z086"/>
<dbReference type="Pfam" id="PF00027">
    <property type="entry name" value="cNMP_binding"/>
    <property type="match status" value="1"/>
</dbReference>